<keyword evidence="10" id="KW-0906">Nuclear pore complex</keyword>
<evidence type="ECO:0000313" key="15">
    <source>
        <dbReference type="EMBL" id="KAF8820039.1"/>
    </source>
</evidence>
<comment type="similarity">
    <text evidence="2">Belongs to the WD repeat SEC13 family.</text>
</comment>
<protein>
    <submittedName>
        <fullName evidence="15">WD domain, G-beta repeat-containing protein</fullName>
    </submittedName>
</protein>
<dbReference type="EMBL" id="JADAQX010000503">
    <property type="protein sequence ID" value="KAF8820039.1"/>
    <property type="molecule type" value="Genomic_DNA"/>
</dbReference>
<keyword evidence="11" id="KW-0539">Nucleus</keyword>
<dbReference type="Pfam" id="PF00400">
    <property type="entry name" value="WD40"/>
    <property type="match status" value="5"/>
</dbReference>
<dbReference type="PROSITE" id="PS50082">
    <property type="entry name" value="WD_REPEATS_2"/>
    <property type="match status" value="3"/>
</dbReference>
<dbReference type="PANTHER" id="PTHR11024:SF2">
    <property type="entry name" value="PROTEIN SEC13 HOMOLOG"/>
    <property type="match status" value="1"/>
</dbReference>
<name>A0ABQ7J7T4_9APIC</name>
<evidence type="ECO:0000313" key="16">
    <source>
        <dbReference type="Proteomes" id="UP000823046"/>
    </source>
</evidence>
<feature type="region of interest" description="Disordered" evidence="14">
    <location>
        <begin position="456"/>
        <end position="475"/>
    </location>
</feature>
<evidence type="ECO:0000256" key="11">
    <source>
        <dbReference type="ARBA" id="ARBA00023242"/>
    </source>
</evidence>
<comment type="subcellular location">
    <subcellularLocation>
        <location evidence="1">Nucleus</location>
        <location evidence="1">Nuclear pore complex</location>
    </subcellularLocation>
</comment>
<evidence type="ECO:0000256" key="9">
    <source>
        <dbReference type="ARBA" id="ARBA00023010"/>
    </source>
</evidence>
<keyword evidence="5 13" id="KW-0853">WD repeat</keyword>
<organism evidence="15 16">
    <name type="scientific">Cardiosporidium cionae</name>
    <dbReference type="NCBI Taxonomy" id="476202"/>
    <lineage>
        <taxon>Eukaryota</taxon>
        <taxon>Sar</taxon>
        <taxon>Alveolata</taxon>
        <taxon>Apicomplexa</taxon>
        <taxon>Aconoidasida</taxon>
        <taxon>Nephromycida</taxon>
        <taxon>Cardiosporidium</taxon>
    </lineage>
</organism>
<dbReference type="SMART" id="SM00320">
    <property type="entry name" value="WD40"/>
    <property type="match status" value="6"/>
</dbReference>
<evidence type="ECO:0000256" key="8">
    <source>
        <dbReference type="ARBA" id="ARBA00022927"/>
    </source>
</evidence>
<evidence type="ECO:0000256" key="2">
    <source>
        <dbReference type="ARBA" id="ARBA00010102"/>
    </source>
</evidence>
<evidence type="ECO:0000256" key="13">
    <source>
        <dbReference type="PROSITE-ProRule" id="PRU00221"/>
    </source>
</evidence>
<keyword evidence="6" id="KW-0677">Repeat</keyword>
<comment type="subunit">
    <text evidence="3">The COPII coat is composed of at least 5 proteins: the SEC23/24 complex, the SEC13/31 complex, and the protein SAR1. Component of the nuclear pore complex (NPC). NPC constitutes the exclusive means of nucleocytoplasmic transport. NPCs allow the passive diffusion of ions and small molecules and the active, nuclear transport receptor-mediated bidirectional transport of macromolecules such as proteins, RNAs, ribonucleoparticles (RNPs), and ribosomal subunits across the nuclear envelope. Due to its 8-fold rotational symmetry, all subunits are present with 8 copies or multiples thereof.</text>
</comment>
<evidence type="ECO:0000256" key="6">
    <source>
        <dbReference type="ARBA" id="ARBA00022737"/>
    </source>
</evidence>
<evidence type="ECO:0000256" key="7">
    <source>
        <dbReference type="ARBA" id="ARBA00022816"/>
    </source>
</evidence>
<feature type="repeat" description="WD" evidence="13">
    <location>
        <begin position="100"/>
        <end position="143"/>
    </location>
</feature>
<evidence type="ECO:0000256" key="12">
    <source>
        <dbReference type="ARBA" id="ARBA00025261"/>
    </source>
</evidence>
<dbReference type="PROSITE" id="PS50294">
    <property type="entry name" value="WD_REPEATS_REGION"/>
    <property type="match status" value="2"/>
</dbReference>
<evidence type="ECO:0000256" key="4">
    <source>
        <dbReference type="ARBA" id="ARBA00022448"/>
    </source>
</evidence>
<feature type="repeat" description="WD" evidence="13">
    <location>
        <begin position="9"/>
        <end position="44"/>
    </location>
</feature>
<feature type="compositionally biased region" description="Pro residues" evidence="14">
    <location>
        <begin position="546"/>
        <end position="563"/>
    </location>
</feature>
<dbReference type="InterPro" id="IPR001680">
    <property type="entry name" value="WD40_rpt"/>
</dbReference>
<keyword evidence="16" id="KW-1185">Reference proteome</keyword>
<keyword evidence="9" id="KW-0811">Translocation</keyword>
<dbReference type="PANTHER" id="PTHR11024">
    <property type="entry name" value="NUCLEAR PORE COMPLEX PROTEIN SEC13 / SEH1 FAMILY MEMBER"/>
    <property type="match status" value="1"/>
</dbReference>
<dbReference type="InterPro" id="IPR015943">
    <property type="entry name" value="WD40/YVTN_repeat-like_dom_sf"/>
</dbReference>
<sequence length="594" mass="64382">MAQPICTFETAHTGALHDAQLDYYGKRLATASSDHTIRLWDVSSAFPTFLAELHGHVAPVWQVAWAHPKFGNLLASCSYDKKVLVWKEAQPNQWITVFSGEDHTASVNSLDWAPWEMGLHLATASSDGTVCVWTYNTSQQWSKKKFIAHSNGVNGVSWSPSSVGTFCTSSTASERHSHTLMESAGGADENFLFGGTGRSNAGIRDGLSDPAIGYGEKDTSLSTDGVQFSHEAVLQLVTGGCDNQVRVWRFEKDVNEWKEMYQMMDHPHTEWVRDVAWRPNIGLTSQTIASCSEDFSVILWSQDNNDPNNQQWRNIQSIQFDAPVWRVSWSITGTVLAVASGDSSISLFKENLDGGMWEKITQLSGGIMDESNPVNSHSAQPKQEESFSSFAIDGGVISNPSSLPALHASQAANPIYLDRSPIGQAGALASSPISQEGEQIYSNRMPPYASLHENAVPSNTFSNPTGPHGHVTSSVISNSMSPAALQVNRATSELNASYVSSQHYPPHPVVGGIGAVNGHPPTTHHEYGPPRSSHLMNPAGYATAQSPPPYSQGPLNSPLPPGSQFPSAKYPPQMNATHSFPPRVPSFGQSGNFR</sequence>
<evidence type="ECO:0000256" key="1">
    <source>
        <dbReference type="ARBA" id="ARBA00004567"/>
    </source>
</evidence>
<evidence type="ECO:0000256" key="14">
    <source>
        <dbReference type="SAM" id="MobiDB-lite"/>
    </source>
</evidence>
<feature type="repeat" description="WD" evidence="13">
    <location>
        <begin position="53"/>
        <end position="87"/>
    </location>
</feature>
<feature type="region of interest" description="Disordered" evidence="14">
    <location>
        <begin position="509"/>
        <end position="594"/>
    </location>
</feature>
<comment type="caution">
    <text evidence="15">The sequence shown here is derived from an EMBL/GenBank/DDBJ whole genome shotgun (WGS) entry which is preliminary data.</text>
</comment>
<accession>A0ABQ7J7T4</accession>
<dbReference type="PRINTS" id="PR00320">
    <property type="entry name" value="GPROTEINBRPT"/>
</dbReference>
<keyword evidence="7" id="KW-0509">mRNA transport</keyword>
<dbReference type="InterPro" id="IPR020472">
    <property type="entry name" value="WD40_PAC1"/>
</dbReference>
<dbReference type="InterPro" id="IPR036322">
    <property type="entry name" value="WD40_repeat_dom_sf"/>
</dbReference>
<evidence type="ECO:0000256" key="10">
    <source>
        <dbReference type="ARBA" id="ARBA00023132"/>
    </source>
</evidence>
<keyword evidence="4" id="KW-0813">Transport</keyword>
<dbReference type="PROSITE" id="PS00678">
    <property type="entry name" value="WD_REPEATS_1"/>
    <property type="match status" value="1"/>
</dbReference>
<dbReference type="Gene3D" id="2.130.10.10">
    <property type="entry name" value="YVTN repeat-like/Quinoprotein amine dehydrogenase"/>
    <property type="match status" value="2"/>
</dbReference>
<evidence type="ECO:0000256" key="5">
    <source>
        <dbReference type="ARBA" id="ARBA00022574"/>
    </source>
</evidence>
<dbReference type="InterPro" id="IPR037363">
    <property type="entry name" value="Sec13/Seh1_fam"/>
</dbReference>
<gene>
    <name evidence="15" type="ORF">IE077_004563</name>
</gene>
<evidence type="ECO:0000256" key="3">
    <source>
        <dbReference type="ARBA" id="ARBA00011369"/>
    </source>
</evidence>
<reference evidence="15 16" key="1">
    <citation type="journal article" date="2020" name="bioRxiv">
        <title>Metabolic contributions of an alphaproteobacterial endosymbiont in the apicomplexan Cardiosporidium cionae.</title>
        <authorList>
            <person name="Hunter E.S."/>
            <person name="Paight C.J."/>
            <person name="Lane C.E."/>
        </authorList>
    </citation>
    <scope>NUCLEOTIDE SEQUENCE [LARGE SCALE GENOMIC DNA]</scope>
    <source>
        <strain evidence="15">ESH_2018</strain>
    </source>
</reference>
<keyword evidence="8" id="KW-0653">Protein transport</keyword>
<proteinExistence type="inferred from homology"/>
<dbReference type="Proteomes" id="UP000823046">
    <property type="component" value="Unassembled WGS sequence"/>
</dbReference>
<dbReference type="InterPro" id="IPR019775">
    <property type="entry name" value="WD40_repeat_CS"/>
</dbReference>
<comment type="function">
    <text evidence="12">Component of the coat protein complex II (COPII) which promotes the formation of transport vesicles from the endoplasmic reticulum (ER). The coat has two main functions, the physical deformation of the endoplasmic reticulum membrane into vesicles and the selection of cargo molecules. It also functions as a component of the nuclear pore complex (NPC). NPC components, collectively referred to as nucleoporins (NUPs), can play the role of both NPC structural components and of docking or interaction partners for transiently associated nuclear transport factors. SEC13 is required for efficient mRNA export from the nucleus to the cytoplasm and for correct nuclear pore biogenesis and distribution.</text>
</comment>
<dbReference type="SUPFAM" id="SSF50978">
    <property type="entry name" value="WD40 repeat-like"/>
    <property type="match status" value="1"/>
</dbReference>